<evidence type="ECO:0000313" key="12">
    <source>
        <dbReference type="Proteomes" id="UP000515511"/>
    </source>
</evidence>
<dbReference type="InterPro" id="IPR024083">
    <property type="entry name" value="Fumarase/histidase_N"/>
</dbReference>
<dbReference type="GO" id="GO:0004397">
    <property type="term" value="F:histidine ammonia-lyase activity"/>
    <property type="evidence" value="ECO:0007669"/>
    <property type="project" value="UniProtKB-UniRule"/>
</dbReference>
<dbReference type="Gene3D" id="1.10.275.10">
    <property type="entry name" value="Fumarase/aspartase (N-terminal domain)"/>
    <property type="match status" value="1"/>
</dbReference>
<dbReference type="InterPro" id="IPR022313">
    <property type="entry name" value="Phe/His_NH3-lyase_AS"/>
</dbReference>
<dbReference type="PANTHER" id="PTHR10362">
    <property type="entry name" value="HISTIDINE AMMONIA-LYASE"/>
    <property type="match status" value="1"/>
</dbReference>
<evidence type="ECO:0000256" key="2">
    <source>
        <dbReference type="ARBA" id="ARBA00012994"/>
    </source>
</evidence>
<feature type="compositionally biased region" description="Low complexity" evidence="10">
    <location>
        <begin position="1"/>
        <end position="13"/>
    </location>
</feature>
<evidence type="ECO:0000256" key="3">
    <source>
        <dbReference type="ARBA" id="ARBA00022808"/>
    </source>
</evidence>
<comment type="pathway">
    <text evidence="1 8">Amino-acid degradation; L-histidine degradation into L-glutamate; N-formimidoyl-L-glutamate from L-histidine: step 1/3.</text>
</comment>
<dbReference type="Pfam" id="PF00221">
    <property type="entry name" value="Lyase_aromatic"/>
    <property type="match status" value="1"/>
</dbReference>
<evidence type="ECO:0000256" key="7">
    <source>
        <dbReference type="RuleBase" id="RU003954"/>
    </source>
</evidence>
<dbReference type="KEGG" id="lse:F1C12_16820"/>
<dbReference type="InterPro" id="IPR008948">
    <property type="entry name" value="L-Aspartase-like"/>
</dbReference>
<dbReference type="NCBIfam" id="NF006871">
    <property type="entry name" value="PRK09367.1"/>
    <property type="match status" value="1"/>
</dbReference>
<keyword evidence="4 7" id="KW-0456">Lyase</keyword>
<evidence type="ECO:0000313" key="11">
    <source>
        <dbReference type="EMBL" id="QNE36609.1"/>
    </source>
</evidence>
<dbReference type="Proteomes" id="UP000515511">
    <property type="component" value="Chromosome"/>
</dbReference>
<evidence type="ECO:0000256" key="9">
    <source>
        <dbReference type="RuleBase" id="RU004480"/>
    </source>
</evidence>
<gene>
    <name evidence="11" type="primary">hutH</name>
    <name evidence="11" type="ORF">F1C12_16820</name>
</gene>
<dbReference type="SUPFAM" id="SSF48557">
    <property type="entry name" value="L-aspartase-like"/>
    <property type="match status" value="1"/>
</dbReference>
<comment type="subcellular location">
    <subcellularLocation>
        <location evidence="9">Cytoplasm</location>
    </subcellularLocation>
</comment>
<dbReference type="InterPro" id="IPR005921">
    <property type="entry name" value="HutH"/>
</dbReference>
<feature type="region of interest" description="Disordered" evidence="10">
    <location>
        <begin position="1"/>
        <end position="22"/>
    </location>
</feature>
<dbReference type="CDD" id="cd00332">
    <property type="entry name" value="PAL-HAL"/>
    <property type="match status" value="1"/>
</dbReference>
<dbReference type="NCBIfam" id="TIGR01225">
    <property type="entry name" value="hutH"/>
    <property type="match status" value="1"/>
</dbReference>
<dbReference type="RefSeq" id="WP_185276045.1">
    <property type="nucleotide sequence ID" value="NZ_CP043641.1"/>
</dbReference>
<proteinExistence type="inferred from homology"/>
<evidence type="ECO:0000256" key="6">
    <source>
        <dbReference type="NCBIfam" id="TIGR01225"/>
    </source>
</evidence>
<evidence type="ECO:0000256" key="10">
    <source>
        <dbReference type="SAM" id="MobiDB-lite"/>
    </source>
</evidence>
<dbReference type="AlphaFoldDB" id="A0A7G6YDP4"/>
<dbReference type="InterPro" id="IPR001106">
    <property type="entry name" value="Aromatic_Lyase"/>
</dbReference>
<reference evidence="12" key="1">
    <citation type="submission" date="2019-09" db="EMBL/GenBank/DDBJ databases">
        <title>Antimicrobial potential of Antarctic Bacteria.</title>
        <authorList>
            <person name="Benaud N."/>
            <person name="Edwards R.J."/>
            <person name="Ferrari B.C."/>
        </authorList>
    </citation>
    <scope>NUCLEOTIDE SEQUENCE [LARGE SCALE GENOMIC DNA]</scope>
    <source>
        <strain evidence="12">INR9</strain>
    </source>
</reference>
<name>A0A7G6YDP4_9MICO</name>
<dbReference type="PROSITE" id="PS00488">
    <property type="entry name" value="PAL_HISTIDASE"/>
    <property type="match status" value="1"/>
</dbReference>
<accession>A0A7G6YDP4</accession>
<dbReference type="EC" id="4.3.1.3" evidence="2 6"/>
<dbReference type="Gene3D" id="1.20.200.10">
    <property type="entry name" value="Fumarase/aspartase (Central domain)"/>
    <property type="match status" value="1"/>
</dbReference>
<dbReference type="EMBL" id="CP043641">
    <property type="protein sequence ID" value="QNE36609.1"/>
    <property type="molecule type" value="Genomic_DNA"/>
</dbReference>
<evidence type="ECO:0000256" key="8">
    <source>
        <dbReference type="RuleBase" id="RU004479"/>
    </source>
</evidence>
<dbReference type="GO" id="GO:0019557">
    <property type="term" value="P:L-histidine catabolic process to glutamate and formate"/>
    <property type="evidence" value="ECO:0007669"/>
    <property type="project" value="UniProtKB-UniPathway"/>
</dbReference>
<dbReference type="GO" id="GO:0019556">
    <property type="term" value="P:L-histidine catabolic process to glutamate and formamide"/>
    <property type="evidence" value="ECO:0007669"/>
    <property type="project" value="UniProtKB-UniPathway"/>
</dbReference>
<comment type="catalytic activity">
    <reaction evidence="5 8">
        <text>L-histidine = trans-urocanate + NH4(+)</text>
        <dbReference type="Rhea" id="RHEA:21232"/>
        <dbReference type="ChEBI" id="CHEBI:17771"/>
        <dbReference type="ChEBI" id="CHEBI:28938"/>
        <dbReference type="ChEBI" id="CHEBI:57595"/>
        <dbReference type="EC" id="4.3.1.3"/>
    </reaction>
</comment>
<dbReference type="GO" id="GO:0005737">
    <property type="term" value="C:cytoplasm"/>
    <property type="evidence" value="ECO:0007669"/>
    <property type="project" value="UniProtKB-SubCell"/>
</dbReference>
<dbReference type="UniPathway" id="UPA00379">
    <property type="reaction ID" value="UER00549"/>
</dbReference>
<comment type="similarity">
    <text evidence="7">Belongs to the PAL/histidase family.</text>
</comment>
<organism evidence="11 12">
    <name type="scientific">Leifsonia shinshuensis</name>
    <dbReference type="NCBI Taxonomy" id="150026"/>
    <lineage>
        <taxon>Bacteria</taxon>
        <taxon>Bacillati</taxon>
        <taxon>Actinomycetota</taxon>
        <taxon>Actinomycetes</taxon>
        <taxon>Micrococcales</taxon>
        <taxon>Microbacteriaceae</taxon>
        <taxon>Leifsonia</taxon>
    </lineage>
</organism>
<evidence type="ECO:0000256" key="5">
    <source>
        <dbReference type="ARBA" id="ARBA00049269"/>
    </source>
</evidence>
<evidence type="ECO:0000256" key="4">
    <source>
        <dbReference type="ARBA" id="ARBA00023239"/>
    </source>
</evidence>
<keyword evidence="3 8" id="KW-0369">Histidine metabolism</keyword>
<protein>
    <recommendedName>
        <fullName evidence="2 6">Histidine ammonia-lyase</fullName>
        <ecNumber evidence="2 6">4.3.1.3</ecNumber>
    </recommendedName>
</protein>
<sequence length="529" mass="54419">MSAFTTGSTSATTPRDVDDSAPVTVGARPLTIAEVVAVARHDAPVRLDVAALAAVEASRAIVEALADDIEPHYGISTGFGALATTFIPGERRAQLQASLVRSHAAGSGPEVEREVVRALMLLRLATLMTGRTGAQRRTVETYAALLNAGITPIVREYGSLGCSGDLAPLAHCALAAMGEGQVRVDGELVEASDALAAAGIEPVVLAEKEGLALINGTDGMLGMLSLALHDLGALLTTADITAAMSVEALLGTDAVFAADLQQLRPQAGQALSAANLRALLADSPLLASHKGPECTRVQDAYSLRCSPQVNGGARDTVAHATMIAERELASAIDNPVLTPDGRVESNGNFHGAPVAYVLDFLAIVVADVASMSERRTDRFLDPARNQGLPPFLAHEVGVDSGLMIAQYTAAGIVSELKRLAAPASADSIPSSAMQEDHVSMGWAAARKLRRAIDGLTRVLAIELMTAARGADLRAPLRQGPATGAVTSALRATVPGPGPDRHLSPEIEAAVAFVASGGAVAAAHTTTELA</sequence>
<dbReference type="FunFam" id="1.10.275.10:FF:000005">
    <property type="entry name" value="Histidine ammonia-lyase"/>
    <property type="match status" value="1"/>
</dbReference>
<evidence type="ECO:0000256" key="1">
    <source>
        <dbReference type="ARBA" id="ARBA00005113"/>
    </source>
</evidence>